<keyword evidence="8" id="KW-1185">Reference proteome</keyword>
<evidence type="ECO:0000256" key="2">
    <source>
        <dbReference type="ARBA" id="ARBA00007749"/>
    </source>
</evidence>
<feature type="domain" description="Metallo-beta-lactamase" evidence="6">
    <location>
        <begin position="37"/>
        <end position="257"/>
    </location>
</feature>
<dbReference type="Proteomes" id="UP000585905">
    <property type="component" value="Unassembled WGS sequence"/>
</dbReference>
<comment type="similarity">
    <text evidence="2">Belongs to the metallo-beta-lactamase superfamily.</text>
</comment>
<comment type="cofactor">
    <cofactor evidence="1">
        <name>Zn(2+)</name>
        <dbReference type="ChEBI" id="CHEBI:29105"/>
    </cofactor>
</comment>
<reference evidence="7 8" key="1">
    <citation type="submission" date="2020-07" db="EMBL/GenBank/DDBJ databases">
        <title>Sequencing the genomes of 1000 actinobacteria strains.</title>
        <authorList>
            <person name="Klenk H.-P."/>
        </authorList>
    </citation>
    <scope>NUCLEOTIDE SEQUENCE [LARGE SCALE GENOMIC DNA]</scope>
    <source>
        <strain evidence="7 8">DSM 19663</strain>
    </source>
</reference>
<dbReference type="SMART" id="SM00849">
    <property type="entry name" value="Lactamase_B"/>
    <property type="match status" value="1"/>
</dbReference>
<dbReference type="GO" id="GO:0046872">
    <property type="term" value="F:metal ion binding"/>
    <property type="evidence" value="ECO:0007669"/>
    <property type="project" value="UniProtKB-KW"/>
</dbReference>
<dbReference type="InterPro" id="IPR051013">
    <property type="entry name" value="MBL_superfamily_lactonases"/>
</dbReference>
<dbReference type="Pfam" id="PF00753">
    <property type="entry name" value="Lactamase_B"/>
    <property type="match status" value="1"/>
</dbReference>
<dbReference type="InterPro" id="IPR001279">
    <property type="entry name" value="Metallo-B-lactamas"/>
</dbReference>
<protein>
    <submittedName>
        <fullName evidence="7">Glyoxylase-like metal-dependent hydrolase (Beta-lactamase superfamily II)</fullName>
    </submittedName>
</protein>
<name>A0A839E3V5_9MICO</name>
<organism evidence="7 8">
    <name type="scientific">Microcella alkalica</name>
    <dbReference type="NCBI Taxonomy" id="355930"/>
    <lineage>
        <taxon>Bacteria</taxon>
        <taxon>Bacillati</taxon>
        <taxon>Actinomycetota</taxon>
        <taxon>Actinomycetes</taxon>
        <taxon>Micrococcales</taxon>
        <taxon>Microbacteriaceae</taxon>
        <taxon>Microcella</taxon>
    </lineage>
</organism>
<keyword evidence="3" id="KW-0479">Metal-binding</keyword>
<accession>A0A839E3V5</accession>
<evidence type="ECO:0000256" key="4">
    <source>
        <dbReference type="ARBA" id="ARBA00022801"/>
    </source>
</evidence>
<dbReference type="CDD" id="cd07729">
    <property type="entry name" value="AHL_lactonase_MBL-fold"/>
    <property type="match status" value="1"/>
</dbReference>
<sequence>MSNADYSIWVLEYAHAPEYAVSGVLYGAHNEGIVNLPYGYIVLKSSDRALMVDVGYNYSQNGKAMADMFGVINWQSPATVLGEIGLTPDDITDVLVTHAHFDHLGNIEDFPNATFHIQQREFSQWLWVLTLPPQFRWLQKALNPDDMVATATLAAEGRLRLVDGDVDDVLPGIDLHAAFDTHTFGSQFITVKNQSGKDPWIMAGDLRYVKENVTGIGDDGAYVPVGLASGSQLGLLETTERMMQIVGYEERRIVPVHEDRLPQFFPSRLSAAGCQIVEITLAPGETSRVG</sequence>
<dbReference type="PANTHER" id="PTHR42978:SF7">
    <property type="entry name" value="METALLO-HYDROLASE RV2300C-RELATED"/>
    <property type="match status" value="1"/>
</dbReference>
<dbReference type="SUPFAM" id="SSF56281">
    <property type="entry name" value="Metallo-hydrolase/oxidoreductase"/>
    <property type="match status" value="1"/>
</dbReference>
<evidence type="ECO:0000256" key="5">
    <source>
        <dbReference type="ARBA" id="ARBA00022833"/>
    </source>
</evidence>
<dbReference type="AlphaFoldDB" id="A0A839E3V5"/>
<proteinExistence type="inferred from homology"/>
<dbReference type="GO" id="GO:0016787">
    <property type="term" value="F:hydrolase activity"/>
    <property type="evidence" value="ECO:0007669"/>
    <property type="project" value="UniProtKB-KW"/>
</dbReference>
<keyword evidence="4 7" id="KW-0378">Hydrolase</keyword>
<dbReference type="PANTHER" id="PTHR42978">
    <property type="entry name" value="QUORUM-QUENCHING LACTONASE YTNP-RELATED-RELATED"/>
    <property type="match status" value="1"/>
</dbReference>
<dbReference type="RefSeq" id="WP_182490215.1">
    <property type="nucleotide sequence ID" value="NZ_BAAAOV010000013.1"/>
</dbReference>
<dbReference type="EMBL" id="JACGWX010000002">
    <property type="protein sequence ID" value="MBA8847359.1"/>
    <property type="molecule type" value="Genomic_DNA"/>
</dbReference>
<evidence type="ECO:0000256" key="3">
    <source>
        <dbReference type="ARBA" id="ARBA00022723"/>
    </source>
</evidence>
<dbReference type="InterPro" id="IPR036866">
    <property type="entry name" value="RibonucZ/Hydroxyglut_hydro"/>
</dbReference>
<dbReference type="Gene3D" id="3.60.15.10">
    <property type="entry name" value="Ribonuclease Z/Hydroxyacylglutathione hydrolase-like"/>
    <property type="match status" value="1"/>
</dbReference>
<comment type="caution">
    <text evidence="7">The sequence shown here is derived from an EMBL/GenBank/DDBJ whole genome shotgun (WGS) entry which is preliminary data.</text>
</comment>
<evidence type="ECO:0000313" key="8">
    <source>
        <dbReference type="Proteomes" id="UP000585905"/>
    </source>
</evidence>
<evidence type="ECO:0000259" key="6">
    <source>
        <dbReference type="SMART" id="SM00849"/>
    </source>
</evidence>
<evidence type="ECO:0000313" key="7">
    <source>
        <dbReference type="EMBL" id="MBA8847359.1"/>
    </source>
</evidence>
<keyword evidence="5" id="KW-0862">Zinc</keyword>
<evidence type="ECO:0000256" key="1">
    <source>
        <dbReference type="ARBA" id="ARBA00001947"/>
    </source>
</evidence>
<gene>
    <name evidence="7" type="ORF">FHX53_000944</name>
</gene>